<comment type="caution">
    <text evidence="1">The sequence shown here is derived from an EMBL/GenBank/DDBJ whole genome shotgun (WGS) entry which is preliminary data.</text>
</comment>
<dbReference type="EMBL" id="CM037619">
    <property type="protein sequence ID" value="KAH8007795.1"/>
    <property type="molecule type" value="Genomic_DNA"/>
</dbReference>
<accession>A0ACB8FR71</accession>
<reference evidence="1" key="1">
    <citation type="submission" date="2021-08" db="EMBL/GenBank/DDBJ databases">
        <title>The first chromosome-level gecko genome reveals the dynamic sex chromosomes of Neotropical dwarf geckos (Sphaerodactylidae: Sphaerodactylus).</title>
        <authorList>
            <person name="Pinto B.J."/>
            <person name="Keating S.E."/>
            <person name="Gamble T."/>
        </authorList>
    </citation>
    <scope>NUCLEOTIDE SEQUENCE</scope>
    <source>
        <strain evidence="1">TG3544</strain>
    </source>
</reference>
<evidence type="ECO:0000313" key="2">
    <source>
        <dbReference type="Proteomes" id="UP000827872"/>
    </source>
</evidence>
<gene>
    <name evidence="1" type="ORF">K3G42_025846</name>
</gene>
<organism evidence="1 2">
    <name type="scientific">Sphaerodactylus townsendi</name>
    <dbReference type="NCBI Taxonomy" id="933632"/>
    <lineage>
        <taxon>Eukaryota</taxon>
        <taxon>Metazoa</taxon>
        <taxon>Chordata</taxon>
        <taxon>Craniata</taxon>
        <taxon>Vertebrata</taxon>
        <taxon>Euteleostomi</taxon>
        <taxon>Lepidosauria</taxon>
        <taxon>Squamata</taxon>
        <taxon>Bifurcata</taxon>
        <taxon>Gekkota</taxon>
        <taxon>Sphaerodactylidae</taxon>
        <taxon>Sphaerodactylus</taxon>
    </lineage>
</organism>
<sequence length="97" mass="10552">MDTLALAASQESSGLWGQLVTLDQEGRGVRRENKENLGVDIKECQGHQVSQVSLVTLDKPSMAKMGNEVLRASQEKLDGLAYRGQLDCLDSVRLPPA</sequence>
<proteinExistence type="predicted"/>
<keyword evidence="2" id="KW-1185">Reference proteome</keyword>
<protein>
    <submittedName>
        <fullName evidence="1">Uncharacterized protein</fullName>
    </submittedName>
</protein>
<dbReference type="Proteomes" id="UP000827872">
    <property type="component" value="Linkage Group LG06"/>
</dbReference>
<evidence type="ECO:0000313" key="1">
    <source>
        <dbReference type="EMBL" id="KAH8007795.1"/>
    </source>
</evidence>
<name>A0ACB8FR71_9SAUR</name>